<organism evidence="2 3">
    <name type="scientific">Actinidia rufa</name>
    <dbReference type="NCBI Taxonomy" id="165716"/>
    <lineage>
        <taxon>Eukaryota</taxon>
        <taxon>Viridiplantae</taxon>
        <taxon>Streptophyta</taxon>
        <taxon>Embryophyta</taxon>
        <taxon>Tracheophyta</taxon>
        <taxon>Spermatophyta</taxon>
        <taxon>Magnoliopsida</taxon>
        <taxon>eudicotyledons</taxon>
        <taxon>Gunneridae</taxon>
        <taxon>Pentapetalae</taxon>
        <taxon>asterids</taxon>
        <taxon>Ericales</taxon>
        <taxon>Actinidiaceae</taxon>
        <taxon>Actinidia</taxon>
    </lineage>
</organism>
<dbReference type="EMBL" id="BJWL01000003">
    <property type="protein sequence ID" value="GFY83666.1"/>
    <property type="molecule type" value="Genomic_DNA"/>
</dbReference>
<dbReference type="AlphaFoldDB" id="A0A7J0EBW7"/>
<dbReference type="Gene3D" id="2.60.40.2310">
    <property type="match status" value="1"/>
</dbReference>
<gene>
    <name evidence="2" type="ORF">Acr_03g0004400</name>
</gene>
<evidence type="ECO:0000313" key="2">
    <source>
        <dbReference type="EMBL" id="GFY83666.1"/>
    </source>
</evidence>
<dbReference type="Proteomes" id="UP000585474">
    <property type="component" value="Unassembled WGS sequence"/>
</dbReference>
<reference evidence="2 3" key="1">
    <citation type="submission" date="2019-07" db="EMBL/GenBank/DDBJ databases">
        <title>De Novo Assembly of kiwifruit Actinidia rufa.</title>
        <authorList>
            <person name="Sugita-Konishi S."/>
            <person name="Sato K."/>
            <person name="Mori E."/>
            <person name="Abe Y."/>
            <person name="Kisaki G."/>
            <person name="Hamano K."/>
            <person name="Suezawa K."/>
            <person name="Otani M."/>
            <person name="Fukuda T."/>
            <person name="Manabe T."/>
            <person name="Gomi K."/>
            <person name="Tabuchi M."/>
            <person name="Akimitsu K."/>
            <person name="Kataoka I."/>
        </authorList>
    </citation>
    <scope>NUCLEOTIDE SEQUENCE [LARGE SCALE GENOMIC DNA]</scope>
    <source>
        <strain evidence="3">cv. Fuchu</strain>
    </source>
</reference>
<evidence type="ECO:0000259" key="1">
    <source>
        <dbReference type="Pfam" id="PF17766"/>
    </source>
</evidence>
<dbReference type="OrthoDB" id="4806556at2759"/>
<sequence length="92" mass="10288">MQYNVERTVTNVGSSATKYKAKVMAPKGSVVTVSPEILVFGENYEKQSYSLTIWYTSDKNRPVPFGSVIWVEENGKQRVRSPIAVSPMVKVC</sequence>
<accession>A0A7J0EBW7</accession>
<evidence type="ECO:0000313" key="3">
    <source>
        <dbReference type="Proteomes" id="UP000585474"/>
    </source>
</evidence>
<protein>
    <recommendedName>
        <fullName evidence="1">Subtilisin-like protease fibronectin type-III domain-containing protein</fullName>
    </recommendedName>
</protein>
<dbReference type="Pfam" id="PF17766">
    <property type="entry name" value="fn3_6"/>
    <property type="match status" value="1"/>
</dbReference>
<keyword evidence="3" id="KW-1185">Reference proteome</keyword>
<comment type="caution">
    <text evidence="2">The sequence shown here is derived from an EMBL/GenBank/DDBJ whole genome shotgun (WGS) entry which is preliminary data.</text>
</comment>
<proteinExistence type="predicted"/>
<dbReference type="InterPro" id="IPR041469">
    <property type="entry name" value="Subtilisin-like_FN3"/>
</dbReference>
<name>A0A7J0EBW7_9ERIC</name>
<feature type="domain" description="Subtilisin-like protease fibronectin type-III" evidence="1">
    <location>
        <begin position="3"/>
        <end position="85"/>
    </location>
</feature>